<sequence length="107" mass="11896">RPKDVTNWHLLLYNGIINYIPGLESELNNISSKKIIKIIAMVLKGMSDGRSADLSSVKYKGLQYIGLNMYGKADALDPPIPEVEDKSMCGLNHPQLAQLLCPQKKLD</sequence>
<dbReference type="InterPro" id="IPR046521">
    <property type="entry name" value="DUF6698"/>
</dbReference>
<dbReference type="Proteomes" id="UP000714275">
    <property type="component" value="Unassembled WGS sequence"/>
</dbReference>
<proteinExistence type="predicted"/>
<name>A0A9P7CV97_9AGAM</name>
<reference evidence="1" key="1">
    <citation type="journal article" date="2020" name="New Phytol.">
        <title>Comparative genomics reveals dynamic genome evolution in host specialist ectomycorrhizal fungi.</title>
        <authorList>
            <person name="Lofgren L.A."/>
            <person name="Nguyen N.H."/>
            <person name="Vilgalys R."/>
            <person name="Ruytinx J."/>
            <person name="Liao H.L."/>
            <person name="Branco S."/>
            <person name="Kuo A."/>
            <person name="LaButti K."/>
            <person name="Lipzen A."/>
            <person name="Andreopoulos W."/>
            <person name="Pangilinan J."/>
            <person name="Riley R."/>
            <person name="Hundley H."/>
            <person name="Na H."/>
            <person name="Barry K."/>
            <person name="Grigoriev I.V."/>
            <person name="Stajich J.E."/>
            <person name="Kennedy P.G."/>
        </authorList>
    </citation>
    <scope>NUCLEOTIDE SEQUENCE</scope>
    <source>
        <strain evidence="1">DOB743</strain>
    </source>
</reference>
<dbReference type="AlphaFoldDB" id="A0A9P7CV97"/>
<feature type="non-terminal residue" evidence="1">
    <location>
        <position position="107"/>
    </location>
</feature>
<keyword evidence="2" id="KW-1185">Reference proteome</keyword>
<evidence type="ECO:0000313" key="2">
    <source>
        <dbReference type="Proteomes" id="UP000714275"/>
    </source>
</evidence>
<evidence type="ECO:0000313" key="1">
    <source>
        <dbReference type="EMBL" id="KAG1762854.1"/>
    </source>
</evidence>
<organism evidence="1 2">
    <name type="scientific">Suillus placidus</name>
    <dbReference type="NCBI Taxonomy" id="48579"/>
    <lineage>
        <taxon>Eukaryota</taxon>
        <taxon>Fungi</taxon>
        <taxon>Dikarya</taxon>
        <taxon>Basidiomycota</taxon>
        <taxon>Agaricomycotina</taxon>
        <taxon>Agaricomycetes</taxon>
        <taxon>Agaricomycetidae</taxon>
        <taxon>Boletales</taxon>
        <taxon>Suillineae</taxon>
        <taxon>Suillaceae</taxon>
        <taxon>Suillus</taxon>
    </lineage>
</organism>
<protein>
    <submittedName>
        <fullName evidence="1">Uncharacterized protein</fullName>
    </submittedName>
</protein>
<accession>A0A9P7CV97</accession>
<dbReference type="OrthoDB" id="3220614at2759"/>
<comment type="caution">
    <text evidence="1">The sequence shown here is derived from an EMBL/GenBank/DDBJ whole genome shotgun (WGS) entry which is preliminary data.</text>
</comment>
<dbReference type="EMBL" id="JABBWD010000200">
    <property type="protein sequence ID" value="KAG1762854.1"/>
    <property type="molecule type" value="Genomic_DNA"/>
</dbReference>
<gene>
    <name evidence="1" type="ORF">EV702DRAFT_983312</name>
</gene>
<dbReference type="Pfam" id="PF20414">
    <property type="entry name" value="DUF6698"/>
    <property type="match status" value="1"/>
</dbReference>